<dbReference type="FunFam" id="1.10.8.430:FF:000002">
    <property type="entry name" value="Disease resistance protein (TIR-NBS-LRR class)"/>
    <property type="match status" value="1"/>
</dbReference>
<dbReference type="InterPro" id="IPR036390">
    <property type="entry name" value="WH_DNA-bd_sf"/>
</dbReference>
<evidence type="ECO:0000256" key="7">
    <source>
        <dbReference type="ARBA" id="ARBA00047304"/>
    </source>
</evidence>
<dbReference type="InterPro" id="IPR011713">
    <property type="entry name" value="Leu-rich_rpt_3"/>
</dbReference>
<dbReference type="PANTHER" id="PTHR11017">
    <property type="entry name" value="LEUCINE-RICH REPEAT-CONTAINING PROTEIN"/>
    <property type="match status" value="1"/>
</dbReference>
<dbReference type="GO" id="GO:0007165">
    <property type="term" value="P:signal transduction"/>
    <property type="evidence" value="ECO:0007669"/>
    <property type="project" value="InterPro"/>
</dbReference>
<dbReference type="PRINTS" id="PR00364">
    <property type="entry name" value="DISEASERSIST"/>
</dbReference>
<dbReference type="Pfam" id="PF01582">
    <property type="entry name" value="TIR"/>
    <property type="match status" value="1"/>
</dbReference>
<dbReference type="SMART" id="SM00255">
    <property type="entry name" value="TIR"/>
    <property type="match status" value="1"/>
</dbReference>
<keyword evidence="6" id="KW-0520">NAD</keyword>
<dbReference type="InterPro" id="IPR044974">
    <property type="entry name" value="Disease_R_plants"/>
</dbReference>
<evidence type="ECO:0000256" key="4">
    <source>
        <dbReference type="ARBA" id="ARBA00022801"/>
    </source>
</evidence>
<keyword evidence="2" id="KW-0433">Leucine-rich repeat</keyword>
<dbReference type="InterPro" id="IPR000157">
    <property type="entry name" value="TIR_dom"/>
</dbReference>
<feature type="region of interest" description="Disordered" evidence="8">
    <location>
        <begin position="1092"/>
        <end position="1123"/>
    </location>
</feature>
<feature type="domain" description="TIR" evidence="9">
    <location>
        <begin position="11"/>
        <end position="175"/>
    </location>
</feature>
<dbReference type="InterPro" id="IPR032675">
    <property type="entry name" value="LRR_dom_sf"/>
</dbReference>
<dbReference type="AlphaFoldDB" id="A0A654G8K7"/>
<dbReference type="InterPro" id="IPR003593">
    <property type="entry name" value="AAA+_ATPase"/>
</dbReference>
<dbReference type="Gene3D" id="3.40.50.10140">
    <property type="entry name" value="Toll/interleukin-1 receptor homology (TIR) domain"/>
    <property type="match status" value="1"/>
</dbReference>
<dbReference type="InterPro" id="IPR027417">
    <property type="entry name" value="P-loop_NTPase"/>
</dbReference>
<keyword evidence="4" id="KW-0378">Hydrolase</keyword>
<comment type="catalytic activity">
    <reaction evidence="7">
        <text>NAD(+) + H2O = ADP-D-ribose + nicotinamide + H(+)</text>
        <dbReference type="Rhea" id="RHEA:16301"/>
        <dbReference type="ChEBI" id="CHEBI:15377"/>
        <dbReference type="ChEBI" id="CHEBI:15378"/>
        <dbReference type="ChEBI" id="CHEBI:17154"/>
        <dbReference type="ChEBI" id="CHEBI:57540"/>
        <dbReference type="ChEBI" id="CHEBI:57967"/>
        <dbReference type="EC" id="3.2.2.6"/>
    </reaction>
    <physiologicalReaction direction="left-to-right" evidence="7">
        <dbReference type="Rhea" id="RHEA:16302"/>
    </physiologicalReaction>
</comment>
<keyword evidence="3" id="KW-0677">Repeat</keyword>
<dbReference type="Gene3D" id="1.10.8.430">
    <property type="entry name" value="Helical domain of apoptotic protease-activating factors"/>
    <property type="match status" value="1"/>
</dbReference>
<dbReference type="InterPro" id="IPR042197">
    <property type="entry name" value="Apaf_helical"/>
</dbReference>
<dbReference type="SUPFAM" id="SSF46785">
    <property type="entry name" value="Winged helix' DNA-binding domain"/>
    <property type="match status" value="1"/>
</dbReference>
<evidence type="ECO:0000256" key="3">
    <source>
        <dbReference type="ARBA" id="ARBA00022737"/>
    </source>
</evidence>
<dbReference type="InterPro" id="IPR035897">
    <property type="entry name" value="Toll_tir_struct_dom_sf"/>
</dbReference>
<evidence type="ECO:0000256" key="8">
    <source>
        <dbReference type="SAM" id="MobiDB-lite"/>
    </source>
</evidence>
<dbReference type="EMBL" id="CACRSJ010000110">
    <property type="protein sequence ID" value="VYS69490.1"/>
    <property type="molecule type" value="Genomic_DNA"/>
</dbReference>
<evidence type="ECO:0000313" key="10">
    <source>
        <dbReference type="EMBL" id="VYS69490.1"/>
    </source>
</evidence>
<dbReference type="GO" id="GO:0061809">
    <property type="term" value="F:NAD+ nucleosidase activity, cyclic ADP-ribose generating"/>
    <property type="evidence" value="ECO:0007669"/>
    <property type="project" value="UniProtKB-EC"/>
</dbReference>
<accession>A0A654G8K7</accession>
<dbReference type="FunFam" id="3.80.10.10:FF:000386">
    <property type="entry name" value="Disease resistance protein RPS4"/>
    <property type="match status" value="1"/>
</dbReference>
<dbReference type="PROSITE" id="PS50104">
    <property type="entry name" value="TIR"/>
    <property type="match status" value="1"/>
</dbReference>
<reference evidence="10 11" key="1">
    <citation type="submission" date="2019-11" db="EMBL/GenBank/DDBJ databases">
        <authorList>
            <person name="Jiao W.-B."/>
            <person name="Schneeberger K."/>
        </authorList>
    </citation>
    <scope>NUCLEOTIDE SEQUENCE [LARGE SCALE GENOMIC DNA]</scope>
    <source>
        <strain evidence="11">cv. An-1</strain>
    </source>
</reference>
<dbReference type="GO" id="GO:0043531">
    <property type="term" value="F:ADP binding"/>
    <property type="evidence" value="ECO:0007669"/>
    <property type="project" value="InterPro"/>
</dbReference>
<dbReference type="SUPFAM" id="SSF52058">
    <property type="entry name" value="L domain-like"/>
    <property type="match status" value="1"/>
</dbReference>
<sequence length="1123" mass="128030">MASSSSSSRNWSYDVFPSFSGEDVRKTFLSHFLRELERKSIITFKDNEMERSQSIAPELVEAIKDSRIAVIVFSKNYASSSWCLNELLEIMRCNKYLGQQVIPVFYYLDPSHLRKQSGEFGEAFKKTCQNQTEEVKNQWKQALTDVSNILGYHSKNCNSEATMIEEISSHILGKLSLTPSNDFEEFVGIKDHIEKVRLLLHLESDEVRMVGIWGTSGIGKTTIARALFSNLSSQFQSSVYIDRAFISKSMEGYGRANPDDYNMKLRLRENFLFEILGKKNMKIGAMEERLKHQKVLIIIDDLDDQDVLDALVGRTQWFGSGSRIIVVTKNKHFLRAHGIDHVYEACLPSEELALEMFCRYAFRKNSPPDGFMELSSEVALRAGNLPLGLKVLGSYLRGRDIEDWMDMMPRLRNDLDGKIEKTLRVSYDGLNNKKDEAIFRHIACLFNGEKVNDIKLLLAESDLDVNIGLKNLVDKSLIFVREDTIEMHRLLQDMGKEIVRAQSNEPGEREFLVDSKHIYDVLEDNTGTKKVLGIALDINETDGLYIHESAFKGMRNLLFLNFYTKQKKDVTWHLSEGFDHLPPKLRLLSWEKYPLRCMPSNFRPENLVKLQMCESKLEKLWDGVHSLTGLRNMDLRGSENLKEIPDLSLATNLKKLDVSNCTSLVELSSTIQNLNQLEELQMERCENLENLPIGINLESLYCLNLNGCSKLRSFPDISTTISELYLSETAIEEFPTELHLENLYYLGLYDMKSEKLWKRVQPLTPLMTLLSPSLTKLFLSDIPSLVELPSSFQNLHNLEHLNIARCTNLETLPTGVNLELLEQLDFSGCSRLRSFPDISTNIYSLVLDGTGIEEVPWWIEDFYRLSFLSMIGCNNLQGVSLNISKLEKLETVDFSDCEALSHANWDTIPSAVAMATENIHSKLPVCIKFSNCFNLDHKAVLLQQSIFKQLILSGGEMFSYFTHRTTGTSLTNIPLLHISPCQPFFRFRACALVDTESMDIGSVFFQVQVSCRFTDRLGNYLDSPYQHEVFAVLEKGSHMVISDCCFPFNEGNAPLAELIYDHVDIQFHFTQENDELKLIGCGLRLSEADNDLGNEIDGSEEWEDCNDSDLGSESDNLEAEEDT</sequence>
<dbReference type="EC" id="3.2.2.6" evidence="1"/>
<dbReference type="Gene3D" id="3.40.50.300">
    <property type="entry name" value="P-loop containing nucleotide triphosphate hydrolases"/>
    <property type="match status" value="1"/>
</dbReference>
<dbReference type="GO" id="GO:0006952">
    <property type="term" value="P:defense response"/>
    <property type="evidence" value="ECO:0007669"/>
    <property type="project" value="UniProtKB-KW"/>
</dbReference>
<dbReference type="PANTHER" id="PTHR11017:SF364">
    <property type="entry name" value="DISEASE RESISTANCE PROTEIN (TIR-NBS-LRR CLASS) FAMILY"/>
    <property type="match status" value="1"/>
</dbReference>
<evidence type="ECO:0000256" key="1">
    <source>
        <dbReference type="ARBA" id="ARBA00011982"/>
    </source>
</evidence>
<dbReference type="FunFam" id="3.40.50.300:FF:001002">
    <property type="entry name" value="Disease resistance protein (TIR-NBS-LRR class)"/>
    <property type="match status" value="1"/>
</dbReference>
<dbReference type="SUPFAM" id="SSF52200">
    <property type="entry name" value="Toll/Interleukin receptor TIR domain"/>
    <property type="match status" value="1"/>
</dbReference>
<proteinExistence type="predicted"/>
<evidence type="ECO:0000256" key="5">
    <source>
        <dbReference type="ARBA" id="ARBA00022821"/>
    </source>
</evidence>
<dbReference type="InterPro" id="IPR058192">
    <property type="entry name" value="WHD_ROQ1-like"/>
</dbReference>
<dbReference type="FunFam" id="3.40.50.10140:FF:000007">
    <property type="entry name" value="Disease resistance protein (TIR-NBS-LRR class)"/>
    <property type="match status" value="1"/>
</dbReference>
<dbReference type="SMART" id="SM00382">
    <property type="entry name" value="AAA"/>
    <property type="match status" value="1"/>
</dbReference>
<dbReference type="Pfam" id="PF07725">
    <property type="entry name" value="LRR_3"/>
    <property type="match status" value="1"/>
</dbReference>
<dbReference type="ExpressionAtlas" id="A0A654G8K7">
    <property type="expression patterns" value="baseline and differential"/>
</dbReference>
<protein>
    <recommendedName>
        <fullName evidence="1">ADP-ribosyl cyclase/cyclic ADP-ribose hydrolase</fullName>
        <ecNumber evidence="1">3.2.2.6</ecNumber>
    </recommendedName>
</protein>
<dbReference type="Pfam" id="PF23282">
    <property type="entry name" value="WHD_ROQ1"/>
    <property type="match status" value="1"/>
</dbReference>
<keyword evidence="5" id="KW-0611">Plant defense</keyword>
<evidence type="ECO:0000256" key="2">
    <source>
        <dbReference type="ARBA" id="ARBA00022614"/>
    </source>
</evidence>
<evidence type="ECO:0000313" key="11">
    <source>
        <dbReference type="Proteomes" id="UP000426265"/>
    </source>
</evidence>
<evidence type="ECO:0000256" key="6">
    <source>
        <dbReference type="ARBA" id="ARBA00023027"/>
    </source>
</evidence>
<evidence type="ECO:0000259" key="9">
    <source>
        <dbReference type="PROSITE" id="PS50104"/>
    </source>
</evidence>
<name>A0A654G8K7_ARATH</name>
<gene>
    <name evidence="10" type="ORF">AN1_LOCUS24875</name>
</gene>
<dbReference type="Pfam" id="PF00931">
    <property type="entry name" value="NB-ARC"/>
    <property type="match status" value="1"/>
</dbReference>
<dbReference type="Proteomes" id="UP000426265">
    <property type="component" value="Unassembled WGS sequence"/>
</dbReference>
<dbReference type="SUPFAM" id="SSF52540">
    <property type="entry name" value="P-loop containing nucleoside triphosphate hydrolases"/>
    <property type="match status" value="1"/>
</dbReference>
<dbReference type="InterPro" id="IPR002182">
    <property type="entry name" value="NB-ARC"/>
</dbReference>
<organism evidence="10 11">
    <name type="scientific">Arabidopsis thaliana</name>
    <name type="common">Mouse-ear cress</name>
    <dbReference type="NCBI Taxonomy" id="3702"/>
    <lineage>
        <taxon>Eukaryota</taxon>
        <taxon>Viridiplantae</taxon>
        <taxon>Streptophyta</taxon>
        <taxon>Embryophyta</taxon>
        <taxon>Tracheophyta</taxon>
        <taxon>Spermatophyta</taxon>
        <taxon>Magnoliopsida</taxon>
        <taxon>eudicotyledons</taxon>
        <taxon>Gunneridae</taxon>
        <taxon>Pentapetalae</taxon>
        <taxon>rosids</taxon>
        <taxon>malvids</taxon>
        <taxon>Brassicales</taxon>
        <taxon>Brassicaceae</taxon>
        <taxon>Camelineae</taxon>
        <taxon>Arabidopsis</taxon>
    </lineage>
</organism>
<dbReference type="Gene3D" id="3.80.10.10">
    <property type="entry name" value="Ribonuclease Inhibitor"/>
    <property type="match status" value="2"/>
</dbReference>